<dbReference type="HOGENOM" id="CLU_000288_7_8_1"/>
<dbReference type="SUPFAM" id="SSF56112">
    <property type="entry name" value="Protein kinase-like (PK-like)"/>
    <property type="match status" value="1"/>
</dbReference>
<organism evidence="2 3">
    <name type="scientific">Rhizophagus irregularis (strain DAOM 197198w)</name>
    <name type="common">Glomus intraradices</name>
    <dbReference type="NCBI Taxonomy" id="1432141"/>
    <lineage>
        <taxon>Eukaryota</taxon>
        <taxon>Fungi</taxon>
        <taxon>Fungi incertae sedis</taxon>
        <taxon>Mucoromycota</taxon>
        <taxon>Glomeromycotina</taxon>
        <taxon>Glomeromycetes</taxon>
        <taxon>Glomerales</taxon>
        <taxon>Glomeraceae</taxon>
        <taxon>Rhizophagus</taxon>
    </lineage>
</organism>
<protein>
    <submittedName>
        <fullName evidence="2">Ypk2p</fullName>
    </submittedName>
</protein>
<proteinExistence type="predicted"/>
<dbReference type="GO" id="GO:0004674">
    <property type="term" value="F:protein serine/threonine kinase activity"/>
    <property type="evidence" value="ECO:0007669"/>
    <property type="project" value="TreeGrafter"/>
</dbReference>
<evidence type="ECO:0000313" key="2">
    <source>
        <dbReference type="EMBL" id="EXX62375.1"/>
    </source>
</evidence>
<dbReference type="EMBL" id="JEMT01024747">
    <property type="protein sequence ID" value="EXX62375.1"/>
    <property type="molecule type" value="Genomic_DNA"/>
</dbReference>
<gene>
    <name evidence="2" type="ORF">RirG_162370</name>
</gene>
<dbReference type="Pfam" id="PF07714">
    <property type="entry name" value="PK_Tyr_Ser-Thr"/>
    <property type="match status" value="1"/>
</dbReference>
<dbReference type="InterPro" id="IPR051681">
    <property type="entry name" value="Ser/Thr_Kinases-Pseudokinases"/>
</dbReference>
<evidence type="ECO:0000259" key="1">
    <source>
        <dbReference type="PROSITE" id="PS50011"/>
    </source>
</evidence>
<dbReference type="InterPro" id="IPR011009">
    <property type="entry name" value="Kinase-like_dom_sf"/>
</dbReference>
<dbReference type="PANTHER" id="PTHR44329">
    <property type="entry name" value="SERINE/THREONINE-PROTEIN KINASE TNNI3K-RELATED"/>
    <property type="match status" value="1"/>
</dbReference>
<dbReference type="InterPro" id="IPR001245">
    <property type="entry name" value="Ser-Thr/Tyr_kinase_cat_dom"/>
</dbReference>
<evidence type="ECO:0000313" key="3">
    <source>
        <dbReference type="Proteomes" id="UP000022910"/>
    </source>
</evidence>
<reference evidence="2 3" key="1">
    <citation type="submission" date="2014-02" db="EMBL/GenBank/DDBJ databases">
        <title>Single nucleus genome sequencing reveals high similarity among nuclei of an endomycorrhizal fungus.</title>
        <authorList>
            <person name="Lin K."/>
            <person name="Geurts R."/>
            <person name="Zhang Z."/>
            <person name="Limpens E."/>
            <person name="Saunders D.G."/>
            <person name="Mu D."/>
            <person name="Pang E."/>
            <person name="Cao H."/>
            <person name="Cha H."/>
            <person name="Lin T."/>
            <person name="Zhou Q."/>
            <person name="Shang Y."/>
            <person name="Li Y."/>
            <person name="Ivanov S."/>
            <person name="Sharma T."/>
            <person name="Velzen R.V."/>
            <person name="Ruijter N.D."/>
            <person name="Aanen D.K."/>
            <person name="Win J."/>
            <person name="Kamoun S."/>
            <person name="Bisseling T."/>
            <person name="Huang S."/>
        </authorList>
    </citation>
    <scope>NUCLEOTIDE SEQUENCE [LARGE SCALE GENOMIC DNA]</scope>
    <source>
        <strain evidence="3">DAOM197198w</strain>
    </source>
</reference>
<comment type="caution">
    <text evidence="2">The sequence shown here is derived from an EMBL/GenBank/DDBJ whole genome shotgun (WGS) entry which is preliminary data.</text>
</comment>
<dbReference type="InterPro" id="IPR000719">
    <property type="entry name" value="Prot_kinase_dom"/>
</dbReference>
<keyword evidence="3" id="KW-1185">Reference proteome</keyword>
<feature type="domain" description="Protein kinase" evidence="1">
    <location>
        <begin position="773"/>
        <end position="1046"/>
    </location>
</feature>
<name>A0A015J6H2_RHIIW</name>
<dbReference type="Gene3D" id="1.10.510.10">
    <property type="entry name" value="Transferase(Phosphotransferase) domain 1"/>
    <property type="match status" value="1"/>
</dbReference>
<dbReference type="AlphaFoldDB" id="A0A015J6H2"/>
<dbReference type="Gene3D" id="1.10.10.1010">
    <property type="entry name" value="Intein homing endonuclease, domain IV"/>
    <property type="match status" value="6"/>
</dbReference>
<dbReference type="SUPFAM" id="SSF101898">
    <property type="entry name" value="NHL repeat"/>
    <property type="match status" value="1"/>
</dbReference>
<dbReference type="Proteomes" id="UP000022910">
    <property type="component" value="Unassembled WGS sequence"/>
</dbReference>
<dbReference type="GO" id="GO:0005524">
    <property type="term" value="F:ATP binding"/>
    <property type="evidence" value="ECO:0007669"/>
    <property type="project" value="InterPro"/>
</dbReference>
<sequence length="1131" mass="133709">MSQIIRKLLLSFRNDKCESCGNDHCYVKHFQKNFKNWTSGNDNIDKSIQDTQLSAHNDVKKALEWIPYDKFHNIKYIAKDEFGEIYIANWIDGKIRYWDVANQNWRRNNHNMFVNLKSLNIPNILILLESIKRDEFYGITQNPETKNYMIVFNNICKKCHENCYSIYFQQNFNYWTSDNNDIDKFIQDTQLSAHNDVKKALEWIPYDKFHNIKHIAKDEFGEIYIANCIDGNIRYWDVANKNLRRNNHNMFVNLKSLNIPNILILLESVSEIKRDEFYGITQNPETKNYMIVFNNICKKCHENCYSIYFLQNFNYWTSDNNDIDKFIQDTQLSTHYNVKKALEWIPYDKFHNIKYIAKDEFGEIYIANWIDGNIRYWDVANQNWIRNNHMFVNLKSLNTPNIPILESVNEIKRDEFYGITQNPETKNYMMVLINICEECDKICNSIHFQRNFKSWTSDNDDIDKFIQDTQLSAHNDVKKALEWIPYDKFHNIKYIAKDEFGEIYKANWIDGNISYWNNKNENWIRSHHDMFVNLKSLNIPENFTSEFINKIKGYEIYGITQDPKKQNYVMVLGDICKKCNEKCNSIYFQRNFNYWTSDNDDIDKFIQDTQLSAHNNVNKALEWIPYDKFCNIKHIAKGEFNKIYIANWIDGNISYWSYWDDANQNLERTNHNMFVNLKSLNTPENLTLEFINKIKREREFYGITQNPETKNYMMVLNNICEKCNSICNTIYFQRNFKSWTSGNNDIDKIIQDAQLSAHENAGNVLEWIPYDKFYNIKYIAKGGFGKVYKANWIDGRIWDWNDKNQNWERYGKNMVVALKSLNNSKNVTFEFMNEITSHHKVSNDIIIGFYGITQDPETKNYMMVLEYATNGNLRNYLDTNYNKLSWERKIRDLCDVAKGLESIHNNNLIHRDLHIGNILMGNDTVYITDMGLCKPADYNASVNAKNNAYGVLPYIAPEILRGENYTEASDIYSSGIIMYEVISGLPPYHDISHDQYLAIKICQGLRPRFNIKVPQFIIDLVKNCLDANPLNRPTAKEIYEIFNPWSLTAELREQISKADEINNNSSNNKILSTNLGLSYKTHSEAFYASRLLNFDNLPEPKNSDDYYEHNDNIISKEFSESLQIDIAQLNI</sequence>
<accession>A0A015J6H2</accession>
<dbReference type="PROSITE" id="PS50011">
    <property type="entry name" value="PROTEIN_KINASE_DOM"/>
    <property type="match status" value="1"/>
</dbReference>